<accession>A0A4Q7MU08</accession>
<proteinExistence type="inferred from homology"/>
<dbReference type="AlphaFoldDB" id="A0A4Q7MU08"/>
<dbReference type="InterPro" id="IPR037284">
    <property type="entry name" value="SUF_FeS_clus_asmbl_SufBD_sf"/>
</dbReference>
<dbReference type="SUPFAM" id="SSF101960">
    <property type="entry name" value="Stabilizer of iron transporter SufD"/>
    <property type="match status" value="1"/>
</dbReference>
<feature type="domain" description="SUF system FeS cluster assembly SufBD core" evidence="2">
    <location>
        <begin position="182"/>
        <end position="414"/>
    </location>
</feature>
<evidence type="ECO:0000259" key="2">
    <source>
        <dbReference type="Pfam" id="PF01458"/>
    </source>
</evidence>
<dbReference type="PANTHER" id="PTHR43575:SF1">
    <property type="entry name" value="PROTEIN ABCI7, CHLOROPLASTIC"/>
    <property type="match status" value="1"/>
</dbReference>
<keyword evidence="5" id="KW-1185">Reference proteome</keyword>
<evidence type="ECO:0000313" key="5">
    <source>
        <dbReference type="Proteomes" id="UP000293874"/>
    </source>
</evidence>
<feature type="domain" description="SUF system FeS cluster assembly SufBD N-terminal" evidence="3">
    <location>
        <begin position="29"/>
        <end position="176"/>
    </location>
</feature>
<dbReference type="Proteomes" id="UP000293874">
    <property type="component" value="Unassembled WGS sequence"/>
</dbReference>
<gene>
    <name evidence="4" type="ORF">EV199_3347</name>
</gene>
<evidence type="ECO:0000256" key="1">
    <source>
        <dbReference type="ARBA" id="ARBA00043967"/>
    </source>
</evidence>
<dbReference type="InterPro" id="IPR011542">
    <property type="entry name" value="SUF_FeS_clus_asmbl_SufD"/>
</dbReference>
<organism evidence="4 5">
    <name type="scientific">Pseudobacter ginsenosidimutans</name>
    <dbReference type="NCBI Taxonomy" id="661488"/>
    <lineage>
        <taxon>Bacteria</taxon>
        <taxon>Pseudomonadati</taxon>
        <taxon>Bacteroidota</taxon>
        <taxon>Chitinophagia</taxon>
        <taxon>Chitinophagales</taxon>
        <taxon>Chitinophagaceae</taxon>
        <taxon>Pseudobacter</taxon>
    </lineage>
</organism>
<reference evidence="4 5" key="1">
    <citation type="submission" date="2019-02" db="EMBL/GenBank/DDBJ databases">
        <title>Genomic Encyclopedia of Type Strains, Phase IV (KMG-IV): sequencing the most valuable type-strain genomes for metagenomic binning, comparative biology and taxonomic classification.</title>
        <authorList>
            <person name="Goeker M."/>
        </authorList>
    </citation>
    <scope>NUCLEOTIDE SEQUENCE [LARGE SCALE GENOMIC DNA]</scope>
    <source>
        <strain evidence="4 5">DSM 18116</strain>
    </source>
</reference>
<protein>
    <submittedName>
        <fullName evidence="4">Iron-regulated ABC transporter permease protein SufD</fullName>
    </submittedName>
</protein>
<dbReference type="NCBIfam" id="TIGR01981">
    <property type="entry name" value="sufD"/>
    <property type="match status" value="1"/>
</dbReference>
<dbReference type="OrthoDB" id="9768262at2"/>
<dbReference type="EMBL" id="SGXA01000002">
    <property type="protein sequence ID" value="RZS71444.1"/>
    <property type="molecule type" value="Genomic_DNA"/>
</dbReference>
<dbReference type="RefSeq" id="WP_130541948.1">
    <property type="nucleotide sequence ID" value="NZ_CP042431.1"/>
</dbReference>
<comment type="similarity">
    <text evidence="1">Belongs to the iron-sulfur cluster assembly SufBD family.</text>
</comment>
<sequence>MENTATQIINSLYDQCIADFELRSSTTAEPAELTALRQKAFQNFKKAGFPSNKVEDWKYVNLAPFLKESFATSTEEELVEVSDELINNSSIPHLDVWKIVLVNGVFRKDLSDVVNQEGVFVLPIAEAISRPAFQKHFGAYTDLSKNHFAAVNTALFQHGLYVEVKNNAVVDKPLHVIHINTADEPLFVQPRHLYITGTSANASIIESFVISGTKANVFVNNVAEIFVGANANLHHYYIQGGNEKNRYVHHTEVYQQADSVYNNYKASFPGTSLLRNNLNIALDGENVESHLYGLYLSGGRQLVDNHTIVDHRKPHCQSNELYKGVMKDESTGVFNGKIFVRKDAQKTNAFQQNNNLMLGKKAVVDSKPQLEIFADDVKCSHGSTVGQFNNDALFYLKSRGIGDEKARALLIHAFAFDVTEKIPLPEVQDHINHLIEEGLKA</sequence>
<dbReference type="PANTHER" id="PTHR43575">
    <property type="entry name" value="PROTEIN ABCI7, CHLOROPLASTIC"/>
    <property type="match status" value="1"/>
</dbReference>
<comment type="caution">
    <text evidence="4">The sequence shown here is derived from an EMBL/GenBank/DDBJ whole genome shotgun (WGS) entry which is preliminary data.</text>
</comment>
<evidence type="ECO:0000313" key="4">
    <source>
        <dbReference type="EMBL" id="RZS71444.1"/>
    </source>
</evidence>
<dbReference type="Pfam" id="PF01458">
    <property type="entry name" value="SUFBD_core"/>
    <property type="match status" value="1"/>
</dbReference>
<dbReference type="InterPro" id="IPR000825">
    <property type="entry name" value="SUF_FeS_clus_asmbl_SufBD_core"/>
</dbReference>
<dbReference type="InterPro" id="IPR055346">
    <property type="entry name" value="Fe-S_cluster_assembly_SufBD"/>
</dbReference>
<name>A0A4Q7MU08_9BACT</name>
<dbReference type="Pfam" id="PF19295">
    <property type="entry name" value="SufBD_N"/>
    <property type="match status" value="1"/>
</dbReference>
<evidence type="ECO:0000259" key="3">
    <source>
        <dbReference type="Pfam" id="PF19295"/>
    </source>
</evidence>
<dbReference type="GO" id="GO:0016226">
    <property type="term" value="P:iron-sulfur cluster assembly"/>
    <property type="evidence" value="ECO:0007669"/>
    <property type="project" value="InterPro"/>
</dbReference>
<dbReference type="InterPro" id="IPR045595">
    <property type="entry name" value="SufBD_N"/>
</dbReference>